<sequence length="551" mass="60137">MEAVYDFIVIGAGASGCVVASRLANAASKPSVLLFEAGGSNDSINDLSASERFNVAFSPNSPLNWNYKTTPQNQLCGQQIDYSRGKGLGGSTAINFCGWVVGSRDDYNEWARVVDDDSFSWNNAKRCLEKVETLHPEIPSPKLKKYVNPTLKGTTNGGPLHLTYGESWDPNLENIFVAAEQAGLGTNADVNSGNPLGMGMGTVCIYNGKRLTSSIAYLSNPPSNITILPNSAISKILLNKKRAVAVHTIDDRRFSATKEIVVCGGALNTPQMLMLSGVGPKDELEKHRIPVLHDLPQLGKNLQDHCFSSVGIVSKKDHTAPEIQQSPSPMGWFKIPSISSSSEFGDLSQERKAFLQRRFVPIIEIATHTPPALTAYTPTRDEAFLGAMCLVMNPQSRGTVTIQSSNPSTAPRINPNFLSHPYDRRVLIDGLRQTMKLLSTPIYANTTIELIGPKDDSDAEIWEYIKCNTHSSWHMSCTARMGKDINSACVDSDFRVFGLEALRIVDLSVCPFVPNNHTQSTAYIVGEIAAEKLIEEYGLESSHSEQVVSKL</sequence>
<evidence type="ECO:0000256" key="2">
    <source>
        <dbReference type="PIRSR" id="PIRSR000137-1"/>
    </source>
</evidence>
<proteinExistence type="inferred from homology"/>
<dbReference type="SUPFAM" id="SSF54373">
    <property type="entry name" value="FAD-linked reductases, C-terminal domain"/>
    <property type="match status" value="1"/>
</dbReference>
<dbReference type="InterPro" id="IPR012132">
    <property type="entry name" value="GMC_OxRdtase"/>
</dbReference>
<dbReference type="PIRSF" id="PIRSF000137">
    <property type="entry name" value="Alcohol_oxidase"/>
    <property type="match status" value="1"/>
</dbReference>
<evidence type="ECO:0000259" key="6">
    <source>
        <dbReference type="PROSITE" id="PS00624"/>
    </source>
</evidence>
<evidence type="ECO:0000256" key="4">
    <source>
        <dbReference type="RuleBase" id="RU003968"/>
    </source>
</evidence>
<keyword evidence="8" id="KW-1185">Reference proteome</keyword>
<evidence type="ECO:0000313" key="8">
    <source>
        <dbReference type="Proteomes" id="UP000664132"/>
    </source>
</evidence>
<evidence type="ECO:0000256" key="3">
    <source>
        <dbReference type="PIRSR" id="PIRSR000137-2"/>
    </source>
</evidence>
<dbReference type="Pfam" id="PF05199">
    <property type="entry name" value="GMC_oxred_C"/>
    <property type="match status" value="1"/>
</dbReference>
<comment type="cofactor">
    <cofactor evidence="3">
        <name>FAD</name>
        <dbReference type="ChEBI" id="CHEBI:57692"/>
    </cofactor>
</comment>
<protein>
    <recommendedName>
        <fullName evidence="5 6">Glucose-methanol-choline oxidoreductase N-terminal domain-containing protein</fullName>
    </recommendedName>
</protein>
<gene>
    <name evidence="7" type="ORF">IFR04_005367</name>
</gene>
<dbReference type="Proteomes" id="UP000664132">
    <property type="component" value="Unassembled WGS sequence"/>
</dbReference>
<dbReference type="AlphaFoldDB" id="A0A8H7WB82"/>
<evidence type="ECO:0000259" key="5">
    <source>
        <dbReference type="PROSITE" id="PS00623"/>
    </source>
</evidence>
<keyword evidence="3 4" id="KW-0274">FAD</keyword>
<accession>A0A8H7WB82</accession>
<evidence type="ECO:0000256" key="1">
    <source>
        <dbReference type="ARBA" id="ARBA00010790"/>
    </source>
</evidence>
<comment type="caution">
    <text evidence="7">The sequence shown here is derived from an EMBL/GenBank/DDBJ whole genome shotgun (WGS) entry which is preliminary data.</text>
</comment>
<dbReference type="PANTHER" id="PTHR11552">
    <property type="entry name" value="GLUCOSE-METHANOL-CHOLINE GMC OXIDOREDUCTASE"/>
    <property type="match status" value="1"/>
</dbReference>
<dbReference type="InterPro" id="IPR007867">
    <property type="entry name" value="GMC_OxRtase_C"/>
</dbReference>
<dbReference type="InterPro" id="IPR036188">
    <property type="entry name" value="FAD/NAD-bd_sf"/>
</dbReference>
<dbReference type="GO" id="GO:0050660">
    <property type="term" value="F:flavin adenine dinucleotide binding"/>
    <property type="evidence" value="ECO:0007669"/>
    <property type="project" value="InterPro"/>
</dbReference>
<dbReference type="GO" id="GO:0016614">
    <property type="term" value="F:oxidoreductase activity, acting on CH-OH group of donors"/>
    <property type="evidence" value="ECO:0007669"/>
    <property type="project" value="InterPro"/>
</dbReference>
<dbReference type="PROSITE" id="PS00623">
    <property type="entry name" value="GMC_OXRED_1"/>
    <property type="match status" value="1"/>
</dbReference>
<dbReference type="SUPFAM" id="SSF51905">
    <property type="entry name" value="FAD/NAD(P)-binding domain"/>
    <property type="match status" value="1"/>
</dbReference>
<dbReference type="Pfam" id="PF00732">
    <property type="entry name" value="GMC_oxred_N"/>
    <property type="match status" value="1"/>
</dbReference>
<dbReference type="PANTHER" id="PTHR11552:SF134">
    <property type="entry name" value="GLUCOSE-METHANOL-CHOLINE OXIDOREDUCTASE N-TERMINAL DOMAIN-CONTAINING PROTEIN"/>
    <property type="match status" value="1"/>
</dbReference>
<feature type="binding site" evidence="3">
    <location>
        <begin position="473"/>
        <end position="474"/>
    </location>
    <ligand>
        <name>FAD</name>
        <dbReference type="ChEBI" id="CHEBI:57692"/>
    </ligand>
</feature>
<dbReference type="InterPro" id="IPR000172">
    <property type="entry name" value="GMC_OxRdtase_N"/>
</dbReference>
<dbReference type="EMBL" id="JAFJYH010000064">
    <property type="protein sequence ID" value="KAG4421528.1"/>
    <property type="molecule type" value="Genomic_DNA"/>
</dbReference>
<evidence type="ECO:0000313" key="7">
    <source>
        <dbReference type="EMBL" id="KAG4421528.1"/>
    </source>
</evidence>
<comment type="similarity">
    <text evidence="1 4">Belongs to the GMC oxidoreductase family.</text>
</comment>
<organism evidence="7 8">
    <name type="scientific">Cadophora malorum</name>
    <dbReference type="NCBI Taxonomy" id="108018"/>
    <lineage>
        <taxon>Eukaryota</taxon>
        <taxon>Fungi</taxon>
        <taxon>Dikarya</taxon>
        <taxon>Ascomycota</taxon>
        <taxon>Pezizomycotina</taxon>
        <taxon>Leotiomycetes</taxon>
        <taxon>Helotiales</taxon>
        <taxon>Ploettnerulaceae</taxon>
        <taxon>Cadophora</taxon>
    </lineage>
</organism>
<dbReference type="Gene3D" id="3.30.560.10">
    <property type="entry name" value="Glucose Oxidase, domain 3"/>
    <property type="match status" value="1"/>
</dbReference>
<feature type="domain" description="Glucose-methanol-choline oxidoreductase N-terminal" evidence="6">
    <location>
        <begin position="265"/>
        <end position="279"/>
    </location>
</feature>
<reference evidence="7" key="1">
    <citation type="submission" date="2021-02" db="EMBL/GenBank/DDBJ databases">
        <title>Genome sequence Cadophora malorum strain M34.</title>
        <authorList>
            <person name="Stefanovic E."/>
            <person name="Vu D."/>
            <person name="Scully C."/>
            <person name="Dijksterhuis J."/>
            <person name="Roader J."/>
            <person name="Houbraken J."/>
        </authorList>
    </citation>
    <scope>NUCLEOTIDE SEQUENCE</scope>
    <source>
        <strain evidence="7">M34</strain>
    </source>
</reference>
<feature type="active site" description="Proton donor" evidence="2">
    <location>
        <position position="474"/>
    </location>
</feature>
<dbReference type="OrthoDB" id="269227at2759"/>
<keyword evidence="4" id="KW-0285">Flavoprotein</keyword>
<dbReference type="PROSITE" id="PS00624">
    <property type="entry name" value="GMC_OXRED_2"/>
    <property type="match status" value="1"/>
</dbReference>
<dbReference type="Gene3D" id="3.50.50.60">
    <property type="entry name" value="FAD/NAD(P)-binding domain"/>
    <property type="match status" value="1"/>
</dbReference>
<name>A0A8H7WB82_9HELO</name>
<feature type="active site" description="Proton acceptor" evidence="2">
    <location>
        <position position="517"/>
    </location>
</feature>
<feature type="domain" description="Glucose-methanol-choline oxidoreductase N-terminal" evidence="5">
    <location>
        <begin position="85"/>
        <end position="108"/>
    </location>
</feature>